<accession>A0A1Y6FHY7</accession>
<name>A0A1Y6FHY7_9HYPH</name>
<dbReference type="PANTHER" id="PTHR10579">
    <property type="entry name" value="CALCIUM-ACTIVATED CHLORIDE CHANNEL REGULATOR"/>
    <property type="match status" value="1"/>
</dbReference>
<keyword evidence="3" id="KW-1185">Reference proteome</keyword>
<dbReference type="InterPro" id="IPR021908">
    <property type="entry name" value="YfbK_C"/>
</dbReference>
<dbReference type="PANTHER" id="PTHR10579:SF43">
    <property type="entry name" value="ZINC FINGER (C3HC4-TYPE RING FINGER) FAMILY PROTEIN"/>
    <property type="match status" value="1"/>
</dbReference>
<evidence type="ECO:0000313" key="3">
    <source>
        <dbReference type="Proteomes" id="UP000194474"/>
    </source>
</evidence>
<gene>
    <name evidence="2" type="ORF">SAMN06295905_2292</name>
</gene>
<dbReference type="CDD" id="cd01465">
    <property type="entry name" value="vWA_subgroup"/>
    <property type="match status" value="1"/>
</dbReference>
<dbReference type="Gene3D" id="3.40.50.410">
    <property type="entry name" value="von Willebrand factor, type A domain"/>
    <property type="match status" value="1"/>
</dbReference>
<evidence type="ECO:0000313" key="2">
    <source>
        <dbReference type="EMBL" id="SMQ74319.1"/>
    </source>
</evidence>
<evidence type="ECO:0000259" key="1">
    <source>
        <dbReference type="PROSITE" id="PS50234"/>
    </source>
</evidence>
<dbReference type="InterPro" id="IPR022156">
    <property type="entry name" value="Uncharacterised_YfbK_N"/>
</dbReference>
<dbReference type="Pfam" id="PF12034">
    <property type="entry name" value="YfbK_C"/>
    <property type="match status" value="1"/>
</dbReference>
<dbReference type="OrthoDB" id="9805121at2"/>
<reference evidence="3" key="1">
    <citation type="submission" date="2017-04" db="EMBL/GenBank/DDBJ databases">
        <authorList>
            <person name="Varghese N."/>
            <person name="Submissions S."/>
        </authorList>
    </citation>
    <scope>NUCLEOTIDE SEQUENCE [LARGE SCALE GENOMIC DNA]</scope>
</reference>
<dbReference type="Pfam" id="PF12450">
    <property type="entry name" value="vWF_A"/>
    <property type="match status" value="1"/>
</dbReference>
<protein>
    <submittedName>
        <fullName evidence="2">Ca-activated chloride channel family protein</fullName>
    </submittedName>
</protein>
<dbReference type="InterPro" id="IPR036465">
    <property type="entry name" value="vWFA_dom_sf"/>
</dbReference>
<dbReference type="SMART" id="SM00327">
    <property type="entry name" value="VWA"/>
    <property type="match status" value="1"/>
</dbReference>
<feature type="domain" description="VWFA" evidence="1">
    <location>
        <begin position="307"/>
        <end position="481"/>
    </location>
</feature>
<sequence length="681" mass="71757">MSFPEDHDPLEGLKAGAVPAPRAEAKTRALSAARAAFDAEAKNSSAATKGRAPGSRLRSIINSLKGISIMDLRIPVGTAAIALLVLPLGWQLYTSTALTPGGQGPEFAQVAQPAEEPVVAPQGETKVAAPREKVITAADSLAAAPEPMMAESEMAPPALVDMAAPPAPMPAPTGIVPQMMTRSAGQSLSVPLSQAAQPSGDQFTSFDEQRLKVAAEEPVSTFSLDVDTASYAYTRRMLEDGLVPERDAVRIEELINYFPYDYPPAPSAETPFEPTISIYPTPWNAKTQIMQIGIKGFEPSFADTRSNLVFLIDTSGSMDAADKLPLLKRAFGLLLEQLSENDTVSIVTYAGSAGVALEPTPASDKAKIMAAIDQLNPGGSTAGAQGIELAYRLADQARIADGTNRVILATDGDFNVGLDDPEKLEDFIADKRRTGISLSVLGFGRGNLDDATMQALAQNGNGNASYISSFAEARKVLVEEIGGTLHTIAKDVKVQVEFNPAVVAEYRLIGYETRHLNREDFNNDAVDAGDVGAGTTVTALYEITPTGSGGEVVDPLRYGAGTEPTASGEIAFLKMRYKLPDSDVSQLIEEPVTSSVVYGDIADAGIDAQFAAAVAAFGQKIKGSVYGASMRWSEIEALAQAGRGSDEAGYRAEFIRLVDTASLLKPDTDTDGCEVGVSGCN</sequence>
<dbReference type="Pfam" id="PF00092">
    <property type="entry name" value="VWA"/>
    <property type="match status" value="1"/>
</dbReference>
<dbReference type="PROSITE" id="PS50234">
    <property type="entry name" value="VWFA"/>
    <property type="match status" value="1"/>
</dbReference>
<dbReference type="Proteomes" id="UP000194474">
    <property type="component" value="Unassembled WGS sequence"/>
</dbReference>
<organism evidence="2 3">
    <name type="scientific">Devosia lucknowensis</name>
    <dbReference type="NCBI Taxonomy" id="1096929"/>
    <lineage>
        <taxon>Bacteria</taxon>
        <taxon>Pseudomonadati</taxon>
        <taxon>Pseudomonadota</taxon>
        <taxon>Alphaproteobacteria</taxon>
        <taxon>Hyphomicrobiales</taxon>
        <taxon>Devosiaceae</taxon>
        <taxon>Devosia</taxon>
    </lineage>
</organism>
<proteinExistence type="predicted"/>
<dbReference type="SUPFAM" id="SSF53300">
    <property type="entry name" value="vWA-like"/>
    <property type="match status" value="1"/>
</dbReference>
<dbReference type="EMBL" id="FXWK01000001">
    <property type="protein sequence ID" value="SMQ74319.1"/>
    <property type="molecule type" value="Genomic_DNA"/>
</dbReference>
<dbReference type="AlphaFoldDB" id="A0A1Y6FHY7"/>
<dbReference type="InterPro" id="IPR002035">
    <property type="entry name" value="VWF_A"/>
</dbReference>
<dbReference type="InterPro" id="IPR051266">
    <property type="entry name" value="CLCR"/>
</dbReference>
<dbReference type="RefSeq" id="WP_086470526.1">
    <property type="nucleotide sequence ID" value="NZ_FXWK01000001.1"/>
</dbReference>